<feature type="compositionally biased region" description="Basic and acidic residues" evidence="1">
    <location>
        <begin position="9"/>
        <end position="27"/>
    </location>
</feature>
<keyword evidence="3" id="KW-1185">Reference proteome</keyword>
<organism evidence="2 3">
    <name type="scientific">Methylocapsa polymorpha</name>
    <dbReference type="NCBI Taxonomy" id="3080828"/>
    <lineage>
        <taxon>Bacteria</taxon>
        <taxon>Pseudomonadati</taxon>
        <taxon>Pseudomonadota</taxon>
        <taxon>Alphaproteobacteria</taxon>
        <taxon>Hyphomicrobiales</taxon>
        <taxon>Beijerinckiaceae</taxon>
        <taxon>Methylocapsa</taxon>
    </lineage>
</organism>
<sequence length="183" mass="21485">MAVVWRIEPTSHDPRQLQPYRDQRNKQSEQGAFKGPFQENGIDNSRVRVSIPQNNAEEHRRYENQGPRISLPKARSVFRSAKVYKKLFQWRAEKNDRRHRNRAAHNDLDQKSHFQSFENYAIERRQPQRRILGIDDFLRIGVIFLAGAENRKSATALFRVDRFDDNQVFGGFLVDGAFGPNDF</sequence>
<evidence type="ECO:0000313" key="3">
    <source>
        <dbReference type="Proteomes" id="UP001626536"/>
    </source>
</evidence>
<reference evidence="2 3" key="1">
    <citation type="submission" date="2023-10" db="EMBL/GenBank/DDBJ databases">
        <title>Novel methanotroph of the genus Methylocapsa from a subarctic wetland.</title>
        <authorList>
            <person name="Belova S.E."/>
            <person name="Oshkin I.Y."/>
            <person name="Miroshnikov K."/>
            <person name="Dedysh S.N."/>
        </authorList>
    </citation>
    <scope>NUCLEOTIDE SEQUENCE [LARGE SCALE GENOMIC DNA]</scope>
    <source>
        <strain evidence="2 3">RX1</strain>
    </source>
</reference>
<protein>
    <submittedName>
        <fullName evidence="2">Uncharacterized protein</fullName>
    </submittedName>
</protein>
<dbReference type="EMBL" id="CP136862">
    <property type="protein sequence ID" value="WOJ89304.1"/>
    <property type="molecule type" value="Genomic_DNA"/>
</dbReference>
<proteinExistence type="predicted"/>
<evidence type="ECO:0000313" key="2">
    <source>
        <dbReference type="EMBL" id="WOJ89304.1"/>
    </source>
</evidence>
<dbReference type="RefSeq" id="WP_407338747.1">
    <property type="nucleotide sequence ID" value="NZ_CP136862.1"/>
</dbReference>
<accession>A0ABZ0HPW4</accession>
<gene>
    <name evidence="2" type="ORF">RZS28_16120</name>
</gene>
<evidence type="ECO:0000256" key="1">
    <source>
        <dbReference type="SAM" id="MobiDB-lite"/>
    </source>
</evidence>
<dbReference type="Proteomes" id="UP001626536">
    <property type="component" value="Chromosome"/>
</dbReference>
<feature type="region of interest" description="Disordered" evidence="1">
    <location>
        <begin position="1"/>
        <end position="41"/>
    </location>
</feature>
<name>A0ABZ0HPW4_9HYPH</name>